<dbReference type="AlphaFoldDB" id="A0ABD0PM14"/>
<sequence length="89" mass="9893">MLLRSSDSQSFSECSRRVKARSVSGQPSGPYRDVGALRSLASCIQPGVNTLDRVFESSMSRNPHLDCLGTRELLSEEDETQEDGRVFKK</sequence>
<evidence type="ECO:0000313" key="3">
    <source>
        <dbReference type="Proteomes" id="UP001529510"/>
    </source>
</evidence>
<gene>
    <name evidence="2" type="ORF">M9458_031071</name>
</gene>
<feature type="region of interest" description="Disordered" evidence="1">
    <location>
        <begin position="1"/>
        <end position="31"/>
    </location>
</feature>
<comment type="caution">
    <text evidence="2">The sequence shown here is derived from an EMBL/GenBank/DDBJ whole genome shotgun (WGS) entry which is preliminary data.</text>
</comment>
<protein>
    <submittedName>
        <fullName evidence="2">Uncharacterized protein</fullName>
    </submittedName>
</protein>
<reference evidence="2 3" key="1">
    <citation type="submission" date="2024-05" db="EMBL/GenBank/DDBJ databases">
        <title>Genome sequencing and assembly of Indian major carp, Cirrhinus mrigala (Hamilton, 1822).</title>
        <authorList>
            <person name="Mohindra V."/>
            <person name="Chowdhury L.M."/>
            <person name="Lal K."/>
            <person name="Jena J.K."/>
        </authorList>
    </citation>
    <scope>NUCLEOTIDE SEQUENCE [LARGE SCALE GENOMIC DNA]</scope>
    <source>
        <strain evidence="2">CM1030</strain>
        <tissue evidence="2">Blood</tissue>
    </source>
</reference>
<accession>A0ABD0PM14</accession>
<feature type="compositionally biased region" description="Polar residues" evidence="1">
    <location>
        <begin position="1"/>
        <end position="13"/>
    </location>
</feature>
<proteinExistence type="predicted"/>
<dbReference type="Proteomes" id="UP001529510">
    <property type="component" value="Unassembled WGS sequence"/>
</dbReference>
<name>A0ABD0PM14_CIRMR</name>
<evidence type="ECO:0000256" key="1">
    <source>
        <dbReference type="SAM" id="MobiDB-lite"/>
    </source>
</evidence>
<keyword evidence="3" id="KW-1185">Reference proteome</keyword>
<dbReference type="EMBL" id="JAMKFB020000015">
    <property type="protein sequence ID" value="KAL0175103.1"/>
    <property type="molecule type" value="Genomic_DNA"/>
</dbReference>
<feature type="non-terminal residue" evidence="2">
    <location>
        <position position="89"/>
    </location>
</feature>
<evidence type="ECO:0000313" key="2">
    <source>
        <dbReference type="EMBL" id="KAL0175103.1"/>
    </source>
</evidence>
<organism evidence="2 3">
    <name type="scientific">Cirrhinus mrigala</name>
    <name type="common">Mrigala</name>
    <dbReference type="NCBI Taxonomy" id="683832"/>
    <lineage>
        <taxon>Eukaryota</taxon>
        <taxon>Metazoa</taxon>
        <taxon>Chordata</taxon>
        <taxon>Craniata</taxon>
        <taxon>Vertebrata</taxon>
        <taxon>Euteleostomi</taxon>
        <taxon>Actinopterygii</taxon>
        <taxon>Neopterygii</taxon>
        <taxon>Teleostei</taxon>
        <taxon>Ostariophysi</taxon>
        <taxon>Cypriniformes</taxon>
        <taxon>Cyprinidae</taxon>
        <taxon>Labeoninae</taxon>
        <taxon>Labeonini</taxon>
        <taxon>Cirrhinus</taxon>
    </lineage>
</organism>